<feature type="region of interest" description="Disordered" evidence="1">
    <location>
        <begin position="174"/>
        <end position="366"/>
    </location>
</feature>
<feature type="compositionally biased region" description="Low complexity" evidence="1">
    <location>
        <begin position="589"/>
        <end position="599"/>
    </location>
</feature>
<feature type="compositionally biased region" description="Basic and acidic residues" evidence="1">
    <location>
        <begin position="440"/>
        <end position="458"/>
    </location>
</feature>
<feature type="compositionally biased region" description="Polar residues" evidence="1">
    <location>
        <begin position="540"/>
        <end position="561"/>
    </location>
</feature>
<evidence type="ECO:0000313" key="2">
    <source>
        <dbReference type="EMBL" id="RDW85829.1"/>
    </source>
</evidence>
<feature type="compositionally biased region" description="Basic and acidic residues" evidence="1">
    <location>
        <begin position="806"/>
        <end position="856"/>
    </location>
</feature>
<evidence type="ECO:0000313" key="3">
    <source>
        <dbReference type="Proteomes" id="UP000256328"/>
    </source>
</evidence>
<feature type="compositionally biased region" description="Basic and acidic residues" evidence="1">
    <location>
        <begin position="324"/>
        <end position="338"/>
    </location>
</feature>
<feature type="region of interest" description="Disordered" evidence="1">
    <location>
        <begin position="28"/>
        <end position="51"/>
    </location>
</feature>
<keyword evidence="3" id="KW-1185">Reference proteome</keyword>
<feature type="compositionally biased region" description="Polar residues" evidence="1">
    <location>
        <begin position="466"/>
        <end position="482"/>
    </location>
</feature>
<evidence type="ECO:0008006" key="4">
    <source>
        <dbReference type="Google" id="ProtNLM"/>
    </source>
</evidence>
<gene>
    <name evidence="2" type="ORF">BP5796_04154</name>
</gene>
<feature type="region of interest" description="Disordered" evidence="1">
    <location>
        <begin position="418"/>
        <end position="599"/>
    </location>
</feature>
<organism evidence="2 3">
    <name type="scientific">Coleophoma crateriformis</name>
    <dbReference type="NCBI Taxonomy" id="565419"/>
    <lineage>
        <taxon>Eukaryota</taxon>
        <taxon>Fungi</taxon>
        <taxon>Dikarya</taxon>
        <taxon>Ascomycota</taxon>
        <taxon>Pezizomycotina</taxon>
        <taxon>Leotiomycetes</taxon>
        <taxon>Helotiales</taxon>
        <taxon>Dermateaceae</taxon>
        <taxon>Coleophoma</taxon>
    </lineage>
</organism>
<feature type="compositionally biased region" description="Polar residues" evidence="1">
    <location>
        <begin position="514"/>
        <end position="532"/>
    </location>
</feature>
<dbReference type="Proteomes" id="UP000256328">
    <property type="component" value="Unassembled WGS sequence"/>
</dbReference>
<comment type="caution">
    <text evidence="2">The sequence shown here is derived from an EMBL/GenBank/DDBJ whole genome shotgun (WGS) entry which is preliminary data.</text>
</comment>
<feature type="region of interest" description="Disordered" evidence="1">
    <location>
        <begin position="1050"/>
        <end position="1100"/>
    </location>
</feature>
<feature type="region of interest" description="Disordered" evidence="1">
    <location>
        <begin position="806"/>
        <end position="875"/>
    </location>
</feature>
<feature type="compositionally biased region" description="Basic and acidic residues" evidence="1">
    <location>
        <begin position="484"/>
        <end position="495"/>
    </location>
</feature>
<feature type="compositionally biased region" description="Basic and acidic residues" evidence="1">
    <location>
        <begin position="304"/>
        <end position="313"/>
    </location>
</feature>
<dbReference type="EMBL" id="PDLN01000005">
    <property type="protein sequence ID" value="RDW85829.1"/>
    <property type="molecule type" value="Genomic_DNA"/>
</dbReference>
<name>A0A3D8SHK3_9HELO</name>
<dbReference type="AlphaFoldDB" id="A0A3D8SHK3"/>
<feature type="compositionally biased region" description="Basic and acidic residues" evidence="1">
    <location>
        <begin position="865"/>
        <end position="875"/>
    </location>
</feature>
<accession>A0A3D8SHK3</accession>
<protein>
    <recommendedName>
        <fullName evidence="4">Pathway-specific nitrogen regulator</fullName>
    </recommendedName>
</protein>
<dbReference type="OrthoDB" id="5369448at2759"/>
<feature type="compositionally biased region" description="Basic and acidic residues" evidence="1">
    <location>
        <begin position="194"/>
        <end position="203"/>
    </location>
</feature>
<feature type="compositionally biased region" description="Acidic residues" evidence="1">
    <location>
        <begin position="204"/>
        <end position="217"/>
    </location>
</feature>
<feature type="compositionally biased region" description="Basic and acidic residues" evidence="1">
    <location>
        <begin position="272"/>
        <end position="285"/>
    </location>
</feature>
<evidence type="ECO:0000256" key="1">
    <source>
        <dbReference type="SAM" id="MobiDB-lite"/>
    </source>
</evidence>
<sequence>MAKKGKGKKKSPAVAADFKIHVDESCLSDSAEMPSDRTMSSEATVHHEPNTEVVKALVDLDDTTINDDHHPEGPKDEIQDLIDELSQAEGADHAEEADEYGKTVEVVKRVEELEPESLEDLVTGEEAVRIDDSVEFRPEETEEPVNDALLDEETINEEGVQLPDENIELLAEDITDFPGESHDLEEDETPPYVKVEDTQKAVEEQEEGQIETGEEDAVLGTKSLVEEEETNPEELRGQHEEQEMVPQEEHDKDSVPSENADKVAPNNEEETEGSHLNELLLHDEDQSLFYDDPENSETNQPVKTGHEYEQRQVEDDETNATNAAKDDENSDHNEHDQSELQYTDDGTDYDGSYLHDEDLATEDEEQMRMERAEALIQAAARAVVASIEQDDYNESSILSTQTDDSYDQSASELTYDAELTYGDQPDLTHHGNDEGTCDTETEHQSVHDEGDNSSHHDGDLEDDVFSHNSGQSKRSSMNSSDGVHSGEEAYQEKRLTTPQVGEEAATEEPLSRIPSATSYRETTPHTPGTSKILSRPPFRTPSSVRAMQMSSPAQSLYGSPHSTKRHNPSVSRLGTPSRRGSDFSRSHFSPTSSRTKTPTRVFKTRVEHPLVLLHVTVLPLQFQYADAMNLLDEDIPVDLSGVKDSWRLLQEKLGEQVLARGILLSHPQESYEVLEERLLETLDLPVRPRARILKCGHYMGPDEYDSSAGDISDSEEYDGSRRRDRGWCDICGRNVQFEQNDFDSADRKFRVKVFASNGLMKAGAWAACWKEMERVDVEIEPYVESYLLPDLERLQIEHATPRVHEEFVTEPEAHDEPSHSAEEEALRRHQEGVEREALRKKASEERLREIYGHAQEEPPQVTPEPRQESRSQSRASIRDETLLELLLAAFKVAMRDRKNVMICILSLLVLLLALLPRGLPVPLHSSHLHVPNQVHDIAQGTMQEAIPKPLEVVAERPGRANKVLKEDQPLPKIKKIDMVNKPIMKPEVVGKKIAEPPVSKEVEEVDEYDYVDYTEDAFVDEISPAMEEVALEKSSPQGEVYDLEPLEAQSDLEPEPVDQEHYHIEPPTPKKVIRKPAAASKKVDRSGNGVEIFRGQKRKT</sequence>
<feature type="compositionally biased region" description="Basic and acidic residues" evidence="1">
    <location>
        <begin position="233"/>
        <end position="261"/>
    </location>
</feature>
<proteinExistence type="predicted"/>
<reference evidence="2 3" key="1">
    <citation type="journal article" date="2018" name="IMA Fungus">
        <title>IMA Genome-F 9: Draft genome sequence of Annulohypoxylon stygium, Aspergillus mulundensis, Berkeleyomyces basicola (syn. Thielaviopsis basicola), Ceratocystis smalleyi, two Cercospora beticola strains, Coleophoma cylindrospora, Fusarium fracticaudum, Phialophora cf. hyalina, and Morchella septimelata.</title>
        <authorList>
            <person name="Wingfield B.D."/>
            <person name="Bills G.F."/>
            <person name="Dong Y."/>
            <person name="Huang W."/>
            <person name="Nel W.J."/>
            <person name="Swalarsk-Parry B.S."/>
            <person name="Vaghefi N."/>
            <person name="Wilken P.M."/>
            <person name="An Z."/>
            <person name="de Beer Z.W."/>
            <person name="De Vos L."/>
            <person name="Chen L."/>
            <person name="Duong T.A."/>
            <person name="Gao Y."/>
            <person name="Hammerbacher A."/>
            <person name="Kikkert J.R."/>
            <person name="Li Y."/>
            <person name="Li H."/>
            <person name="Li K."/>
            <person name="Li Q."/>
            <person name="Liu X."/>
            <person name="Ma X."/>
            <person name="Naidoo K."/>
            <person name="Pethybridge S.J."/>
            <person name="Sun J."/>
            <person name="Steenkamp E.T."/>
            <person name="van der Nest M.A."/>
            <person name="van Wyk S."/>
            <person name="Wingfield M.J."/>
            <person name="Xiong C."/>
            <person name="Yue Q."/>
            <person name="Zhang X."/>
        </authorList>
    </citation>
    <scope>NUCLEOTIDE SEQUENCE [LARGE SCALE GENOMIC DNA]</scope>
    <source>
        <strain evidence="2 3">BP5796</strain>
    </source>
</reference>